<gene>
    <name evidence="22" type="ORF">CHILSU_LOCUS10306</name>
</gene>
<evidence type="ECO:0000256" key="19">
    <source>
        <dbReference type="ARBA" id="ARBA00049517"/>
    </source>
</evidence>
<keyword evidence="7" id="KW-0500">Molybdenum</keyword>
<evidence type="ECO:0000256" key="8">
    <source>
        <dbReference type="ARBA" id="ARBA00022630"/>
    </source>
</evidence>
<dbReference type="InterPro" id="IPR012675">
    <property type="entry name" value="Beta-grasp_dom_sf"/>
</dbReference>
<evidence type="ECO:0000256" key="1">
    <source>
        <dbReference type="ARBA" id="ARBA00001924"/>
    </source>
</evidence>
<dbReference type="InterPro" id="IPR036318">
    <property type="entry name" value="FAD-bd_PCMH-like_sf"/>
</dbReference>
<dbReference type="PIRSF" id="PIRSF000127">
    <property type="entry name" value="Xanthine_DH"/>
    <property type="match status" value="1"/>
</dbReference>
<keyword evidence="12" id="KW-0560">Oxidoreductase</keyword>
<feature type="domain" description="FAD-binding PCMH-type" evidence="21">
    <location>
        <begin position="241"/>
        <end position="426"/>
    </location>
</feature>
<evidence type="ECO:0000256" key="14">
    <source>
        <dbReference type="ARBA" id="ARBA00023014"/>
    </source>
</evidence>
<evidence type="ECO:0000259" key="20">
    <source>
        <dbReference type="PROSITE" id="PS51085"/>
    </source>
</evidence>
<dbReference type="SMART" id="SM01092">
    <property type="entry name" value="CO_deh_flav_C"/>
    <property type="match status" value="1"/>
</dbReference>
<dbReference type="InterPro" id="IPR002346">
    <property type="entry name" value="Mopterin_DH_FAD-bd"/>
</dbReference>
<accession>A0ABN8BDF3</accession>
<dbReference type="PROSITE" id="PS51387">
    <property type="entry name" value="FAD_PCMH"/>
    <property type="match status" value="1"/>
</dbReference>
<dbReference type="SUPFAM" id="SSF56003">
    <property type="entry name" value="Molybdenum cofactor-binding domain"/>
    <property type="match status" value="1"/>
</dbReference>
<keyword evidence="14" id="KW-0411">Iron-sulfur</keyword>
<evidence type="ECO:0000313" key="22">
    <source>
        <dbReference type="EMBL" id="CAH0406918.1"/>
    </source>
</evidence>
<evidence type="ECO:0000256" key="11">
    <source>
        <dbReference type="ARBA" id="ARBA00022827"/>
    </source>
</evidence>
<dbReference type="PROSITE" id="PS51085">
    <property type="entry name" value="2FE2S_FER_2"/>
    <property type="match status" value="1"/>
</dbReference>
<dbReference type="Gene3D" id="3.90.1170.50">
    <property type="entry name" value="Aldehyde oxidase/xanthine dehydrogenase, a/b hammerhead"/>
    <property type="match status" value="1"/>
</dbReference>
<dbReference type="Pfam" id="PF20256">
    <property type="entry name" value="MoCoBD_2"/>
    <property type="match status" value="1"/>
</dbReference>
<dbReference type="Gene3D" id="3.30.465.10">
    <property type="match status" value="1"/>
</dbReference>
<comment type="cofactor">
    <cofactor evidence="1">
        <name>Mo-molybdopterin</name>
        <dbReference type="ChEBI" id="CHEBI:71302"/>
    </cofactor>
</comment>
<evidence type="ECO:0000259" key="21">
    <source>
        <dbReference type="PROSITE" id="PS51387"/>
    </source>
</evidence>
<evidence type="ECO:0000256" key="15">
    <source>
        <dbReference type="ARBA" id="ARBA00023027"/>
    </source>
</evidence>
<dbReference type="Pfam" id="PF01799">
    <property type="entry name" value="Fer2_2"/>
    <property type="match status" value="1"/>
</dbReference>
<comment type="cofactor">
    <cofactor evidence="2">
        <name>FAD</name>
        <dbReference type="ChEBI" id="CHEBI:57692"/>
    </cofactor>
</comment>
<evidence type="ECO:0000256" key="16">
    <source>
        <dbReference type="ARBA" id="ARBA00023140"/>
    </source>
</evidence>
<dbReference type="Gene3D" id="3.10.20.30">
    <property type="match status" value="1"/>
</dbReference>
<dbReference type="Pfam" id="PF02738">
    <property type="entry name" value="MoCoBD_1"/>
    <property type="match status" value="1"/>
</dbReference>
<dbReference type="Gene3D" id="3.30.43.10">
    <property type="entry name" value="Uridine Diphospho-n-acetylenolpyruvylglucosamine Reductase, domain 2"/>
    <property type="match status" value="1"/>
</dbReference>
<dbReference type="InterPro" id="IPR016169">
    <property type="entry name" value="FAD-bd_PCMH_sub2"/>
</dbReference>
<dbReference type="InterPro" id="IPR036683">
    <property type="entry name" value="CO_DH_flav_C_dom_sf"/>
</dbReference>
<dbReference type="Pfam" id="PF03450">
    <property type="entry name" value="CO_deh_flav_C"/>
    <property type="match status" value="1"/>
</dbReference>
<reference evidence="22" key="1">
    <citation type="submission" date="2021-12" db="EMBL/GenBank/DDBJ databases">
        <authorList>
            <person name="King R."/>
        </authorList>
    </citation>
    <scope>NUCLEOTIDE SEQUENCE</scope>
</reference>
<dbReference type="SUPFAM" id="SSF55447">
    <property type="entry name" value="CO dehydrogenase flavoprotein C-terminal domain-like"/>
    <property type="match status" value="1"/>
</dbReference>
<dbReference type="SUPFAM" id="SSF54665">
    <property type="entry name" value="CO dehydrogenase molybdoprotein N-domain-like"/>
    <property type="match status" value="1"/>
</dbReference>
<comment type="similarity">
    <text evidence="4">Belongs to the xanthine dehydrogenase family.</text>
</comment>
<dbReference type="SUPFAM" id="SSF54292">
    <property type="entry name" value="2Fe-2S ferredoxin-like"/>
    <property type="match status" value="1"/>
</dbReference>
<organism evidence="22 23">
    <name type="scientific">Chilo suppressalis</name>
    <name type="common">Asiatic rice borer moth</name>
    <dbReference type="NCBI Taxonomy" id="168631"/>
    <lineage>
        <taxon>Eukaryota</taxon>
        <taxon>Metazoa</taxon>
        <taxon>Ecdysozoa</taxon>
        <taxon>Arthropoda</taxon>
        <taxon>Hexapoda</taxon>
        <taxon>Insecta</taxon>
        <taxon>Pterygota</taxon>
        <taxon>Neoptera</taxon>
        <taxon>Endopterygota</taxon>
        <taxon>Lepidoptera</taxon>
        <taxon>Glossata</taxon>
        <taxon>Ditrysia</taxon>
        <taxon>Pyraloidea</taxon>
        <taxon>Crambidae</taxon>
        <taxon>Crambinae</taxon>
        <taxon>Chilo</taxon>
    </lineage>
</organism>
<dbReference type="InterPro" id="IPR036884">
    <property type="entry name" value="2Fe-2S-bd_dom_sf"/>
</dbReference>
<keyword evidence="16" id="KW-0576">Peroxisome</keyword>
<keyword evidence="8" id="KW-0285">Flavoprotein</keyword>
<dbReference type="Proteomes" id="UP001153292">
    <property type="component" value="Chromosome 7"/>
</dbReference>
<sequence>MEEFERIVPKDAQKQLVFFVNGKKVVEQSPDPEWTLLWYLRRKLHLTGTKYGCGEGGCGACTVMISQYLKDREEIRHIAVNACLTPVCAMHGLAVTTVEGIGTTQERLHPVQERIAKSHGSQCGFCTPGIVMSMYTLLRNKRTIEYMDMETALQGNLCRCTGYRPIIEGFKTFMEGWERHYVRDDSGSSCAMGEYCCRLKETKNDSSLVNQSTFVPYDPTQEPIFPPELTIYDRSKEYLYFKGESVIWIRPSTLRDLILLKNIYPHGKIVVGNTEIGVEIKFKNKCYKVLISPASVEEMNFCITSDSGVVVGANSTLSELQIFLENICIERPIESKVFDAIKEMLHWFAGNQVRNVASLVGNIITASPISDLNPILMAAKAKLNVCSLKRGNRKISIDENFFTRYRQTIVEDDEVVISVEIPYTSAKQYFKAYKQARRRDDDISIVTASFNVTFARDVVSNARLCFGGMAPTTIVAKKSSEILKNQIWNENMLNKLLSSLTEEMHLDISVPGGMADYRKSLCLSFFYRFYLHVLEIISNTTGNILPPRLLSAVNEIPNIISNGSQYFEIKDRKSDRDTLGKPIPHVSALKQATGEALYCDDMPIQEGELYLCLVFSTESFAKIKCIDASNALAVPGVKGFFSAADLDQECNKMGPIIKDEEIFSKDIVTSRACVIGAIVAISESIARKAKNMVKVSYERLEPVIITIEDAIEHQSYFPGYPRVLKKGDVEKAFAQSYNIVDGVVRNSAQEHFYLETISAYAVRKEDELEIIATTQNPADIAHIASEVLRIPNHKIISKVKRIGGGFGGKETRAAILALPVAIAAYRLKKPVRAVLDRDEDMQVAGYRHPCLTKYRAAFDVEGKISGAVFDIYSNAGNSMDISCSMIERAVMHMDNCYFIPNIHVNGYLCKTNLTSNTAFRGFGAPKAMLAAECMIRDIAQALNKNYEEIIEINLYKEGHMTHFNQELTYCTLTRCWNECIETSKYWKRKSDVKEYNRYNRWKKKGISLVPTKYGISFQTDFLMQAGALLHVYNDGSVLLSIGGVEMGQGLFTKMIQVASRVLDIDINKIHISEMSTDKVPNSSPTAASISSDIYGMAVVNACNVLKERLEPFKNKNPSGSWEDWVNAAYFDRTQLSATGFYAAPKIEYDSKTNSGNLYEYFTYGVACSEVLIDCLTGDHQVLRTDIVMDLGESLNPAIDIGQIEGAFMQGYGFCTMEEMVFSPSGEALSRGPGTYKVPGFSDIPKEFNVSLLKGAPNPRAVYSSKAVGEPPLFLAASVFFAIKEAINSARLDSCASPLLRLDVPATCARIRMACEDQITAQVVPTITHNDKPWNVIP</sequence>
<keyword evidence="9" id="KW-0001">2Fe-2S</keyword>
<dbReference type="InterPro" id="IPR000674">
    <property type="entry name" value="Ald_Oxase/Xan_DH_a/b"/>
</dbReference>
<dbReference type="EMBL" id="OU963900">
    <property type="protein sequence ID" value="CAH0406918.1"/>
    <property type="molecule type" value="Genomic_DNA"/>
</dbReference>
<evidence type="ECO:0000256" key="3">
    <source>
        <dbReference type="ARBA" id="ARBA00004275"/>
    </source>
</evidence>
<dbReference type="Gene3D" id="3.30.390.50">
    <property type="entry name" value="CO dehydrogenase flavoprotein, C-terminal domain"/>
    <property type="match status" value="1"/>
</dbReference>
<dbReference type="Pfam" id="PF00111">
    <property type="entry name" value="Fer2"/>
    <property type="match status" value="1"/>
</dbReference>
<evidence type="ECO:0000256" key="2">
    <source>
        <dbReference type="ARBA" id="ARBA00001974"/>
    </source>
</evidence>
<name>A0ABN8BDF3_CHISP</name>
<evidence type="ECO:0000256" key="6">
    <source>
        <dbReference type="ARBA" id="ARBA00013123"/>
    </source>
</evidence>
<dbReference type="SMART" id="SM01008">
    <property type="entry name" value="Ald_Xan_dh_C"/>
    <property type="match status" value="1"/>
</dbReference>
<dbReference type="Pfam" id="PF01315">
    <property type="entry name" value="Ald_Xan_dh_C"/>
    <property type="match status" value="1"/>
</dbReference>
<comment type="catalytic activity">
    <reaction evidence="18">
        <text>xanthine + NAD(+) + H2O = urate + NADH + H(+)</text>
        <dbReference type="Rhea" id="RHEA:16669"/>
        <dbReference type="ChEBI" id="CHEBI:15377"/>
        <dbReference type="ChEBI" id="CHEBI:15378"/>
        <dbReference type="ChEBI" id="CHEBI:17712"/>
        <dbReference type="ChEBI" id="CHEBI:17775"/>
        <dbReference type="ChEBI" id="CHEBI:57540"/>
        <dbReference type="ChEBI" id="CHEBI:57945"/>
        <dbReference type="EC" id="1.17.1.4"/>
    </reaction>
</comment>
<evidence type="ECO:0000256" key="10">
    <source>
        <dbReference type="ARBA" id="ARBA00022723"/>
    </source>
</evidence>
<dbReference type="InterPro" id="IPR008274">
    <property type="entry name" value="AldOxase/xan_DH_MoCoBD1"/>
</dbReference>
<comment type="cofactor">
    <cofactor evidence="17">
        <name>[2Fe-2S] cluster</name>
        <dbReference type="ChEBI" id="CHEBI:190135"/>
    </cofactor>
</comment>
<dbReference type="PROSITE" id="PS00197">
    <property type="entry name" value="2FE2S_FER_1"/>
    <property type="match status" value="1"/>
</dbReference>
<evidence type="ECO:0000256" key="17">
    <source>
        <dbReference type="ARBA" id="ARBA00034078"/>
    </source>
</evidence>
<evidence type="ECO:0000313" key="23">
    <source>
        <dbReference type="Proteomes" id="UP001153292"/>
    </source>
</evidence>
<keyword evidence="23" id="KW-1185">Reference proteome</keyword>
<dbReference type="InterPro" id="IPR014307">
    <property type="entry name" value="Xanthine_DH_ssu"/>
</dbReference>
<dbReference type="InterPro" id="IPR046867">
    <property type="entry name" value="AldOxase/xan_DH_MoCoBD2"/>
</dbReference>
<dbReference type="PANTHER" id="PTHR45444:SF3">
    <property type="entry name" value="XANTHINE DEHYDROGENASE"/>
    <property type="match status" value="1"/>
</dbReference>
<dbReference type="SUPFAM" id="SSF47741">
    <property type="entry name" value="CO dehydrogenase ISP C-domain like"/>
    <property type="match status" value="1"/>
</dbReference>
<keyword evidence="10" id="KW-0479">Metal-binding</keyword>
<dbReference type="InterPro" id="IPR002888">
    <property type="entry name" value="2Fe-2S-bd"/>
</dbReference>
<comment type="catalytic activity">
    <reaction evidence="19">
        <text>hypoxanthine + NAD(+) + H2O = xanthine + NADH + H(+)</text>
        <dbReference type="Rhea" id="RHEA:24670"/>
        <dbReference type="ChEBI" id="CHEBI:15377"/>
        <dbReference type="ChEBI" id="CHEBI:15378"/>
        <dbReference type="ChEBI" id="CHEBI:17368"/>
        <dbReference type="ChEBI" id="CHEBI:17712"/>
        <dbReference type="ChEBI" id="CHEBI:57540"/>
        <dbReference type="ChEBI" id="CHEBI:57945"/>
        <dbReference type="EC" id="1.17.1.4"/>
    </reaction>
</comment>
<dbReference type="Gene3D" id="1.10.150.120">
    <property type="entry name" value="[2Fe-2S]-binding domain"/>
    <property type="match status" value="1"/>
</dbReference>
<dbReference type="InterPro" id="IPR036856">
    <property type="entry name" value="Ald_Oxase/Xan_DH_a/b_sf"/>
</dbReference>
<evidence type="ECO:0000256" key="12">
    <source>
        <dbReference type="ARBA" id="ARBA00023002"/>
    </source>
</evidence>
<feature type="domain" description="2Fe-2S ferredoxin-type" evidence="20">
    <location>
        <begin position="14"/>
        <end position="101"/>
    </location>
</feature>
<dbReference type="InterPro" id="IPR036010">
    <property type="entry name" value="2Fe-2S_ferredoxin-like_sf"/>
</dbReference>
<evidence type="ECO:0000256" key="4">
    <source>
        <dbReference type="ARBA" id="ARBA00006849"/>
    </source>
</evidence>
<dbReference type="InterPro" id="IPR037165">
    <property type="entry name" value="AldOxase/xan_DH_Mopterin-bd_sf"/>
</dbReference>
<evidence type="ECO:0000256" key="9">
    <source>
        <dbReference type="ARBA" id="ARBA00022714"/>
    </source>
</evidence>
<dbReference type="Gene3D" id="3.30.365.10">
    <property type="entry name" value="Aldehyde oxidase/xanthine dehydrogenase, molybdopterin binding domain"/>
    <property type="match status" value="4"/>
</dbReference>
<evidence type="ECO:0000256" key="13">
    <source>
        <dbReference type="ARBA" id="ARBA00023004"/>
    </source>
</evidence>
<dbReference type="Pfam" id="PF00941">
    <property type="entry name" value="FAD_binding_5"/>
    <property type="match status" value="1"/>
</dbReference>
<comment type="subunit">
    <text evidence="5">Homodimer.</text>
</comment>
<comment type="subcellular location">
    <subcellularLocation>
        <location evidence="3">Peroxisome</location>
    </subcellularLocation>
</comment>
<dbReference type="InterPro" id="IPR006058">
    <property type="entry name" value="2Fe2S_fd_BS"/>
</dbReference>
<keyword evidence="13" id="KW-0408">Iron</keyword>
<dbReference type="InterPro" id="IPR001041">
    <property type="entry name" value="2Fe-2S_ferredoxin-type"/>
</dbReference>
<dbReference type="SUPFAM" id="SSF56176">
    <property type="entry name" value="FAD-binding/transporter-associated domain-like"/>
    <property type="match status" value="1"/>
</dbReference>
<dbReference type="InterPro" id="IPR016166">
    <property type="entry name" value="FAD-bd_PCMH"/>
</dbReference>
<keyword evidence="11" id="KW-0274">FAD</keyword>
<proteinExistence type="inferred from homology"/>
<evidence type="ECO:0000256" key="7">
    <source>
        <dbReference type="ARBA" id="ARBA00022505"/>
    </source>
</evidence>
<dbReference type="InterPro" id="IPR016167">
    <property type="entry name" value="FAD-bd_PCMH_sub1"/>
</dbReference>
<dbReference type="NCBIfam" id="TIGR02963">
    <property type="entry name" value="xanthine_xdhA"/>
    <property type="match status" value="1"/>
</dbReference>
<evidence type="ECO:0000256" key="18">
    <source>
        <dbReference type="ARBA" id="ARBA00049017"/>
    </source>
</evidence>
<evidence type="ECO:0000256" key="5">
    <source>
        <dbReference type="ARBA" id="ARBA00011738"/>
    </source>
</evidence>
<keyword evidence="15" id="KW-0520">NAD</keyword>
<dbReference type="InterPro" id="IPR016208">
    <property type="entry name" value="Ald_Oxase/xanthine_DH-like"/>
</dbReference>
<dbReference type="PANTHER" id="PTHR45444">
    <property type="entry name" value="XANTHINE DEHYDROGENASE"/>
    <property type="match status" value="1"/>
</dbReference>
<protein>
    <recommendedName>
        <fullName evidence="6">xanthine dehydrogenase</fullName>
        <ecNumber evidence="6">1.17.1.4</ecNumber>
    </recommendedName>
</protein>
<dbReference type="EC" id="1.17.1.4" evidence="6"/>
<dbReference type="InterPro" id="IPR005107">
    <property type="entry name" value="CO_DH_flav_C"/>
</dbReference>